<sequence length="432" mass="48589">MSFFVREKTISRKTKKFSSIKKPVENKQDQDEELDSENEEINGDHKSHPEISDEEDTETPDAKRLRLAKKYLDEIKKSDDEDEHVSKKLKLDYLDSIGKLKKQLAENILGIDEENLVTLKHKLQNQPITCLCLSSDNNILFSGSKTGKILKWNIKDKKQIGCISLDSSVICIALSSDNEFLAVSDKSNKIFIYNPSTLKKIHTFDGHRGIVTGLVFRKDSHQMFSCSDDRSVKVWSLDEMVYVETLFGHQNQITSVDALSKERALTSGGADGTIRLWKIVDESQLVYNGHSGSIDCVKFITEEFFLSSGDDGSLCLWNVGKKKPIAEQKLAHGTSSTGIANWISAIGTLVNTDLIASGSCDGFIRVWKLEKNFREIKLKFEIPVRGFVNSLTFTSDGSKLIAGIGQEHRLGRWWKLKDGKNVILVIPLKSKE</sequence>
<proteinExistence type="predicted"/>
<dbReference type="CDD" id="cd00200">
    <property type="entry name" value="WD40"/>
    <property type="match status" value="1"/>
</dbReference>
<evidence type="ECO:0000256" key="3">
    <source>
        <dbReference type="ARBA" id="ARBA00022737"/>
    </source>
</evidence>
<feature type="compositionally biased region" description="Basic and acidic residues" evidence="6">
    <location>
        <begin position="42"/>
        <end position="51"/>
    </location>
</feature>
<dbReference type="FunFam" id="2.130.10.10:FF:000509">
    <property type="entry name" value="U3 small nucleolar RNA-interacting protein"/>
    <property type="match status" value="1"/>
</dbReference>
<dbReference type="InterPro" id="IPR001680">
    <property type="entry name" value="WD40_rpt"/>
</dbReference>
<keyword evidence="8" id="KW-1185">Reference proteome</keyword>
<dbReference type="PROSITE" id="PS50294">
    <property type="entry name" value="WD_REPEATS_REGION"/>
    <property type="match status" value="3"/>
</dbReference>
<keyword evidence="2 5" id="KW-0853">WD repeat</keyword>
<feature type="repeat" description="WD" evidence="5">
    <location>
        <begin position="204"/>
        <end position="245"/>
    </location>
</feature>
<keyword evidence="3" id="KW-0677">Repeat</keyword>
<dbReference type="Proteomes" id="UP000183832">
    <property type="component" value="Unassembled WGS sequence"/>
</dbReference>
<gene>
    <name evidence="7" type="ORF">CLUMA_CG012093</name>
</gene>
<dbReference type="OrthoDB" id="189968at2759"/>
<organism evidence="7 8">
    <name type="scientific">Clunio marinus</name>
    <dbReference type="NCBI Taxonomy" id="568069"/>
    <lineage>
        <taxon>Eukaryota</taxon>
        <taxon>Metazoa</taxon>
        <taxon>Ecdysozoa</taxon>
        <taxon>Arthropoda</taxon>
        <taxon>Hexapoda</taxon>
        <taxon>Insecta</taxon>
        <taxon>Pterygota</taxon>
        <taxon>Neoptera</taxon>
        <taxon>Endopterygota</taxon>
        <taxon>Diptera</taxon>
        <taxon>Nematocera</taxon>
        <taxon>Chironomoidea</taxon>
        <taxon>Chironomidae</taxon>
        <taxon>Clunio</taxon>
    </lineage>
</organism>
<dbReference type="STRING" id="568069.A0A1J1IGE5"/>
<evidence type="ECO:0000256" key="1">
    <source>
        <dbReference type="ARBA" id="ARBA00004123"/>
    </source>
</evidence>
<protein>
    <submittedName>
        <fullName evidence="7">CLUMA_CG012093, isoform A</fullName>
    </submittedName>
</protein>
<feature type="repeat" description="WD" evidence="5">
    <location>
        <begin position="246"/>
        <end position="287"/>
    </location>
</feature>
<dbReference type="InterPro" id="IPR036322">
    <property type="entry name" value="WD40_repeat_dom_sf"/>
</dbReference>
<evidence type="ECO:0000313" key="8">
    <source>
        <dbReference type="Proteomes" id="UP000183832"/>
    </source>
</evidence>
<dbReference type="SMART" id="SM00320">
    <property type="entry name" value="WD40"/>
    <property type="match status" value="7"/>
</dbReference>
<dbReference type="Gene3D" id="2.130.10.10">
    <property type="entry name" value="YVTN repeat-like/Quinoprotein amine dehydrogenase"/>
    <property type="match status" value="1"/>
</dbReference>
<dbReference type="GO" id="GO:0032040">
    <property type="term" value="C:small-subunit processome"/>
    <property type="evidence" value="ECO:0007669"/>
    <property type="project" value="TreeGrafter"/>
</dbReference>
<dbReference type="InterPro" id="IPR039241">
    <property type="entry name" value="Rrp9-like"/>
</dbReference>
<dbReference type="PRINTS" id="PR00320">
    <property type="entry name" value="GPROTEINBRPT"/>
</dbReference>
<evidence type="ECO:0000256" key="4">
    <source>
        <dbReference type="ARBA" id="ARBA00023242"/>
    </source>
</evidence>
<dbReference type="EMBL" id="CVRI01000048">
    <property type="protein sequence ID" value="CRK98612.1"/>
    <property type="molecule type" value="Genomic_DNA"/>
</dbReference>
<dbReference type="SUPFAM" id="SSF50978">
    <property type="entry name" value="WD40 repeat-like"/>
    <property type="match status" value="1"/>
</dbReference>
<evidence type="ECO:0000256" key="6">
    <source>
        <dbReference type="SAM" id="MobiDB-lite"/>
    </source>
</evidence>
<keyword evidence="4" id="KW-0539">Nucleus</keyword>
<evidence type="ECO:0000313" key="7">
    <source>
        <dbReference type="EMBL" id="CRK98612.1"/>
    </source>
</evidence>
<evidence type="ECO:0000256" key="2">
    <source>
        <dbReference type="ARBA" id="ARBA00022574"/>
    </source>
</evidence>
<dbReference type="InterPro" id="IPR020472">
    <property type="entry name" value="WD40_PAC1"/>
</dbReference>
<feature type="region of interest" description="Disordered" evidence="6">
    <location>
        <begin position="1"/>
        <end position="63"/>
    </location>
</feature>
<dbReference type="PROSITE" id="PS50082">
    <property type="entry name" value="WD_REPEATS_2"/>
    <property type="match status" value="3"/>
</dbReference>
<dbReference type="Pfam" id="PF00400">
    <property type="entry name" value="WD40"/>
    <property type="match status" value="5"/>
</dbReference>
<comment type="subcellular location">
    <subcellularLocation>
        <location evidence="1">Nucleus</location>
    </subcellularLocation>
</comment>
<dbReference type="PANTHER" id="PTHR19865:SF0">
    <property type="entry name" value="U3 SMALL NUCLEOLAR RNA-INTERACTING PROTEIN 2"/>
    <property type="match status" value="1"/>
</dbReference>
<name>A0A1J1IGE5_9DIPT</name>
<accession>A0A1J1IGE5</accession>
<dbReference type="InterPro" id="IPR015943">
    <property type="entry name" value="WD40/YVTN_repeat-like_dom_sf"/>
</dbReference>
<evidence type="ECO:0000256" key="5">
    <source>
        <dbReference type="PROSITE-ProRule" id="PRU00221"/>
    </source>
</evidence>
<feature type="repeat" description="WD" evidence="5">
    <location>
        <begin position="287"/>
        <end position="327"/>
    </location>
</feature>
<dbReference type="PANTHER" id="PTHR19865">
    <property type="entry name" value="U3 SMALL NUCLEOLAR RNA INTERACTING PROTEIN 2"/>
    <property type="match status" value="1"/>
</dbReference>
<feature type="compositionally biased region" description="Basic and acidic residues" evidence="6">
    <location>
        <begin position="1"/>
        <end position="10"/>
    </location>
</feature>
<dbReference type="GO" id="GO:0034511">
    <property type="term" value="F:U3 snoRNA binding"/>
    <property type="evidence" value="ECO:0007669"/>
    <property type="project" value="InterPro"/>
</dbReference>
<reference evidence="7 8" key="1">
    <citation type="submission" date="2015-04" db="EMBL/GenBank/DDBJ databases">
        <authorList>
            <person name="Syromyatnikov M.Y."/>
            <person name="Popov V.N."/>
        </authorList>
    </citation>
    <scope>NUCLEOTIDE SEQUENCE [LARGE SCALE GENOMIC DNA]</scope>
</reference>
<dbReference type="AlphaFoldDB" id="A0A1J1IGE5"/>
<feature type="compositionally biased region" description="Acidic residues" evidence="6">
    <location>
        <begin position="30"/>
        <end position="41"/>
    </location>
</feature>